<keyword evidence="4" id="KW-1185">Reference proteome</keyword>
<dbReference type="InterPro" id="IPR036282">
    <property type="entry name" value="Glutathione-S-Trfase_C_sf"/>
</dbReference>
<dbReference type="InterPro" id="IPR047047">
    <property type="entry name" value="GST_Omega-like_C"/>
</dbReference>
<proteinExistence type="predicted"/>
<dbReference type="Gene3D" id="3.40.30.10">
    <property type="entry name" value="Glutaredoxin"/>
    <property type="match status" value="1"/>
</dbReference>
<evidence type="ECO:0000259" key="2">
    <source>
        <dbReference type="PROSITE" id="PS50405"/>
    </source>
</evidence>
<dbReference type="AlphaFoldDB" id="A0AAN7YSB7"/>
<reference evidence="3 4" key="1">
    <citation type="submission" date="2023-11" db="EMBL/GenBank/DDBJ databases">
        <title>Dfirmibasis_genome.</title>
        <authorList>
            <person name="Edelbroek B."/>
            <person name="Kjellin J."/>
            <person name="Jerlstrom-Hultqvist J."/>
            <person name="Soderbom F."/>
        </authorList>
    </citation>
    <scope>NUCLEOTIDE SEQUENCE [LARGE SCALE GENOMIC DNA]</scope>
    <source>
        <strain evidence="3 4">TNS-C-14</strain>
    </source>
</reference>
<dbReference type="Pfam" id="PF13410">
    <property type="entry name" value="GST_C_2"/>
    <property type="match status" value="1"/>
</dbReference>
<dbReference type="GO" id="GO:0004364">
    <property type="term" value="F:glutathione transferase activity"/>
    <property type="evidence" value="ECO:0007669"/>
    <property type="project" value="InterPro"/>
</dbReference>
<evidence type="ECO:0008006" key="5">
    <source>
        <dbReference type="Google" id="ProtNLM"/>
    </source>
</evidence>
<dbReference type="CDD" id="cd03190">
    <property type="entry name" value="GST_C_Omega_like"/>
    <property type="match status" value="1"/>
</dbReference>
<dbReference type="GO" id="GO:0005737">
    <property type="term" value="C:cytoplasm"/>
    <property type="evidence" value="ECO:0007669"/>
    <property type="project" value="TreeGrafter"/>
</dbReference>
<feature type="domain" description="GST N-terminal" evidence="1">
    <location>
        <begin position="18"/>
        <end position="131"/>
    </location>
</feature>
<evidence type="ECO:0000259" key="1">
    <source>
        <dbReference type="PROSITE" id="PS50404"/>
    </source>
</evidence>
<dbReference type="InterPro" id="IPR036249">
    <property type="entry name" value="Thioredoxin-like_sf"/>
</dbReference>
<dbReference type="Proteomes" id="UP001344447">
    <property type="component" value="Unassembled WGS sequence"/>
</dbReference>
<dbReference type="InterPro" id="IPR016639">
    <property type="entry name" value="GST_Omega/GSH"/>
</dbReference>
<dbReference type="PROSITE" id="PS50405">
    <property type="entry name" value="GST_CTER"/>
    <property type="match status" value="1"/>
</dbReference>
<dbReference type="FunFam" id="1.20.1050.10:FF:000125">
    <property type="entry name" value="Uncharacterized protein"/>
    <property type="match status" value="1"/>
</dbReference>
<dbReference type="PANTHER" id="PTHR32419">
    <property type="entry name" value="GLUTATHIONYL-HYDROQUINONE REDUCTASE"/>
    <property type="match status" value="1"/>
</dbReference>
<protein>
    <recommendedName>
        <fullName evidence="5">GST C-terminal domain-containing protein</fullName>
    </recommendedName>
</protein>
<accession>A0AAN7YSB7</accession>
<organism evidence="3 4">
    <name type="scientific">Dictyostelium firmibasis</name>
    <dbReference type="NCBI Taxonomy" id="79012"/>
    <lineage>
        <taxon>Eukaryota</taxon>
        <taxon>Amoebozoa</taxon>
        <taxon>Evosea</taxon>
        <taxon>Eumycetozoa</taxon>
        <taxon>Dictyostelia</taxon>
        <taxon>Dictyosteliales</taxon>
        <taxon>Dictyosteliaceae</taxon>
        <taxon>Dictyostelium</taxon>
    </lineage>
</organism>
<dbReference type="InterPro" id="IPR010987">
    <property type="entry name" value="Glutathione-S-Trfase_C-like"/>
</dbReference>
<dbReference type="PANTHER" id="PTHR32419:SF6">
    <property type="entry name" value="GLUTATHIONE S-TRANSFERASE OMEGA-LIKE 1-RELATED"/>
    <property type="match status" value="1"/>
</dbReference>
<dbReference type="EMBL" id="JAVFKY010000001">
    <property type="protein sequence ID" value="KAK5582799.1"/>
    <property type="molecule type" value="Genomic_DNA"/>
</dbReference>
<evidence type="ECO:0000313" key="4">
    <source>
        <dbReference type="Proteomes" id="UP001344447"/>
    </source>
</evidence>
<dbReference type="SUPFAM" id="SSF52833">
    <property type="entry name" value="Thioredoxin-like"/>
    <property type="match status" value="1"/>
</dbReference>
<dbReference type="Pfam" id="PF13409">
    <property type="entry name" value="GST_N_2"/>
    <property type="match status" value="1"/>
</dbReference>
<gene>
    <name evidence="3" type="ORF">RB653_004385</name>
</gene>
<dbReference type="InterPro" id="IPR004045">
    <property type="entry name" value="Glutathione_S-Trfase_N"/>
</dbReference>
<dbReference type="PROSITE" id="PS50404">
    <property type="entry name" value="GST_NTER"/>
    <property type="match status" value="1"/>
</dbReference>
<name>A0AAN7YSB7_9MYCE</name>
<dbReference type="SUPFAM" id="SSF47616">
    <property type="entry name" value="GST C-terminal domain-like"/>
    <property type="match status" value="1"/>
</dbReference>
<feature type="domain" description="GST C-terminal" evidence="2">
    <location>
        <begin position="137"/>
        <end position="268"/>
    </location>
</feature>
<dbReference type="Gene3D" id="1.20.1050.10">
    <property type="match status" value="1"/>
</dbReference>
<evidence type="ECO:0000313" key="3">
    <source>
        <dbReference type="EMBL" id="KAK5582799.1"/>
    </source>
</evidence>
<sequence>MTITSINHDVAEKDVEAGRYTLYLNNGCPFAHRSSIALGLKGLTDSIEVISSHFEFNEEGLWQFNGLDGTDLDKNNGFKTIKDLYTHSDPDYGAPARFTVPVLWDKKTKKIVSNESGDIVRIFSTQFNSIAKNKELNFRPDNLVTKIDEFVDYYQKNFFFKIYQALDPQKYSETFDTVFATIDKLEKHLNENNTKYLFSDEITEADIKLFVVLIRFDVVMVPAFRLNWKTTRDYPNIFKYIRRLYQNPAIKPTVNFDYIKGMYFLGPYGGYTSKFVPKGPCMDYLNEPIIE</sequence>
<comment type="caution">
    <text evidence="3">The sequence shown here is derived from an EMBL/GenBank/DDBJ whole genome shotgun (WGS) entry which is preliminary data.</text>
</comment>